<protein>
    <submittedName>
        <fullName evidence="2">Uncharacterized protein</fullName>
    </submittedName>
</protein>
<feature type="transmembrane region" description="Helical" evidence="1">
    <location>
        <begin position="14"/>
        <end position="39"/>
    </location>
</feature>
<keyword evidence="1" id="KW-0812">Transmembrane</keyword>
<sequence length="53" mass="5887">MHILLSKRVHWEELFGALLMVQSGVLLTLPIISVLVIIVESRNSASNTMILSL</sequence>
<proteinExistence type="predicted"/>
<reference evidence="2 3" key="1">
    <citation type="journal article" date="2018" name="Nat. Ecol. Evol.">
        <title>Pezizomycetes genomes reveal the molecular basis of ectomycorrhizal truffle lifestyle.</title>
        <authorList>
            <person name="Murat C."/>
            <person name="Payen T."/>
            <person name="Noel B."/>
            <person name="Kuo A."/>
            <person name="Morin E."/>
            <person name="Chen J."/>
            <person name="Kohler A."/>
            <person name="Krizsan K."/>
            <person name="Balestrini R."/>
            <person name="Da Silva C."/>
            <person name="Montanini B."/>
            <person name="Hainaut M."/>
            <person name="Levati E."/>
            <person name="Barry K.W."/>
            <person name="Belfiori B."/>
            <person name="Cichocki N."/>
            <person name="Clum A."/>
            <person name="Dockter R.B."/>
            <person name="Fauchery L."/>
            <person name="Guy J."/>
            <person name="Iotti M."/>
            <person name="Le Tacon F."/>
            <person name="Lindquist E.A."/>
            <person name="Lipzen A."/>
            <person name="Malagnac F."/>
            <person name="Mello A."/>
            <person name="Molinier V."/>
            <person name="Miyauchi S."/>
            <person name="Poulain J."/>
            <person name="Riccioni C."/>
            <person name="Rubini A."/>
            <person name="Sitrit Y."/>
            <person name="Splivallo R."/>
            <person name="Traeger S."/>
            <person name="Wang M."/>
            <person name="Zifcakova L."/>
            <person name="Wipf D."/>
            <person name="Zambonelli A."/>
            <person name="Paolocci F."/>
            <person name="Nowrousian M."/>
            <person name="Ottonello S."/>
            <person name="Baldrian P."/>
            <person name="Spatafora J.W."/>
            <person name="Henrissat B."/>
            <person name="Nagy L.G."/>
            <person name="Aury J.M."/>
            <person name="Wincker P."/>
            <person name="Grigoriev I.V."/>
            <person name="Bonfante P."/>
            <person name="Martin F.M."/>
        </authorList>
    </citation>
    <scope>NUCLEOTIDE SEQUENCE [LARGE SCALE GENOMIC DNA]</scope>
    <source>
        <strain evidence="2 3">120613-1</strain>
    </source>
</reference>
<keyword evidence="3" id="KW-1185">Reference proteome</keyword>
<keyword evidence="1" id="KW-0472">Membrane</keyword>
<keyword evidence="1" id="KW-1133">Transmembrane helix</keyword>
<evidence type="ECO:0000313" key="3">
    <source>
        <dbReference type="Proteomes" id="UP000276215"/>
    </source>
</evidence>
<name>A0A3N4J791_9PEZI</name>
<dbReference type="Proteomes" id="UP000276215">
    <property type="component" value="Unassembled WGS sequence"/>
</dbReference>
<evidence type="ECO:0000256" key="1">
    <source>
        <dbReference type="SAM" id="Phobius"/>
    </source>
</evidence>
<dbReference type="AlphaFoldDB" id="A0A3N4J791"/>
<gene>
    <name evidence="2" type="ORF">L873DRAFT_1940141</name>
</gene>
<organism evidence="2 3">
    <name type="scientific">Choiromyces venosus 120613-1</name>
    <dbReference type="NCBI Taxonomy" id="1336337"/>
    <lineage>
        <taxon>Eukaryota</taxon>
        <taxon>Fungi</taxon>
        <taxon>Dikarya</taxon>
        <taxon>Ascomycota</taxon>
        <taxon>Pezizomycotina</taxon>
        <taxon>Pezizomycetes</taxon>
        <taxon>Pezizales</taxon>
        <taxon>Tuberaceae</taxon>
        <taxon>Choiromyces</taxon>
    </lineage>
</organism>
<accession>A0A3N4J791</accession>
<evidence type="ECO:0000313" key="2">
    <source>
        <dbReference type="EMBL" id="RPA94163.1"/>
    </source>
</evidence>
<dbReference type="EMBL" id="ML120442">
    <property type="protein sequence ID" value="RPA94163.1"/>
    <property type="molecule type" value="Genomic_DNA"/>
</dbReference>